<feature type="transmembrane region" description="Helical" evidence="7">
    <location>
        <begin position="6"/>
        <end position="24"/>
    </location>
</feature>
<evidence type="ECO:0000256" key="6">
    <source>
        <dbReference type="ARBA" id="ARBA00023136"/>
    </source>
</evidence>
<feature type="domain" description="Prepilin peptidase A24 N-terminal" evidence="9">
    <location>
        <begin position="8"/>
        <end position="90"/>
    </location>
</feature>
<comment type="similarity">
    <text evidence="2">Belongs to the peptidase A24 family.</text>
</comment>
<dbReference type="EMBL" id="PEZY01000005">
    <property type="protein sequence ID" value="PIS06241.1"/>
    <property type="molecule type" value="Genomic_DNA"/>
</dbReference>
<comment type="caution">
    <text evidence="10">The sequence shown here is derived from an EMBL/GenBank/DDBJ whole genome shotgun (WGS) entry which is preliminary data.</text>
</comment>
<dbReference type="Pfam" id="PF06750">
    <property type="entry name" value="A24_N_bact"/>
    <property type="match status" value="1"/>
</dbReference>
<organism evidence="10 11">
    <name type="scientific">Candidatus Buchananbacteria bacterium CG10_big_fil_rev_8_21_14_0_10_33_19</name>
    <dbReference type="NCBI Taxonomy" id="1974525"/>
    <lineage>
        <taxon>Bacteria</taxon>
        <taxon>Candidatus Buchananiibacteriota</taxon>
    </lineage>
</organism>
<feature type="domain" description="Prepilin type IV endopeptidase peptidase" evidence="8">
    <location>
        <begin position="114"/>
        <end position="217"/>
    </location>
</feature>
<proteinExistence type="inferred from homology"/>
<evidence type="ECO:0000256" key="5">
    <source>
        <dbReference type="ARBA" id="ARBA00022989"/>
    </source>
</evidence>
<evidence type="ECO:0000256" key="2">
    <source>
        <dbReference type="ARBA" id="ARBA00005801"/>
    </source>
</evidence>
<evidence type="ECO:0000313" key="11">
    <source>
        <dbReference type="Proteomes" id="UP000229056"/>
    </source>
</evidence>
<dbReference type="Pfam" id="PF01478">
    <property type="entry name" value="Peptidase_A24"/>
    <property type="match status" value="1"/>
</dbReference>
<dbReference type="InterPro" id="IPR000045">
    <property type="entry name" value="Prepilin_IV_endopep_pep"/>
</dbReference>
<keyword evidence="4 7" id="KW-0812">Transmembrane</keyword>
<dbReference type="GO" id="GO:0005886">
    <property type="term" value="C:plasma membrane"/>
    <property type="evidence" value="ECO:0007669"/>
    <property type="project" value="UniProtKB-SubCell"/>
</dbReference>
<dbReference type="Gene3D" id="1.20.120.1220">
    <property type="match status" value="1"/>
</dbReference>
<keyword evidence="6 7" id="KW-0472">Membrane</keyword>
<evidence type="ECO:0000313" key="10">
    <source>
        <dbReference type="EMBL" id="PIS06241.1"/>
    </source>
</evidence>
<dbReference type="GO" id="GO:0004190">
    <property type="term" value="F:aspartic-type endopeptidase activity"/>
    <property type="evidence" value="ECO:0007669"/>
    <property type="project" value="InterPro"/>
</dbReference>
<feature type="transmembrane region" description="Helical" evidence="7">
    <location>
        <begin position="133"/>
        <end position="150"/>
    </location>
</feature>
<evidence type="ECO:0000256" key="1">
    <source>
        <dbReference type="ARBA" id="ARBA00004651"/>
    </source>
</evidence>
<keyword evidence="5 7" id="KW-1133">Transmembrane helix</keyword>
<feature type="transmembrane region" description="Helical" evidence="7">
    <location>
        <begin position="197"/>
        <end position="222"/>
    </location>
</feature>
<sequence>MFYIFIFILGLIIGSFLNVVVIRMHSSTDIVRSRSNCPHCHHILMPIDLIPLLSFIIQLGKCRYCQKKISWQYPVMEIVTGLLFVLVTYNIIGMLSFDNLFYNSDIWLLWLRNLVFVSFLIIIFVYDLKWYLILDRITIPAMLIAFLFNLTLGFSWISLLVGLVIGLGFFVVQFLISAGKWIGGGDLRMGALMGLMLGAKSVVVALFFSYIIGSMVSIFLLIWGTKKFKSQIPFGTFLAVGTLVAILWGDVVVNWYLSLM</sequence>
<comment type="subcellular location">
    <subcellularLocation>
        <location evidence="1">Cell membrane</location>
        <topology evidence="1">Multi-pass membrane protein</topology>
    </subcellularLocation>
</comment>
<accession>A0A2H0W6L4</accession>
<evidence type="ECO:0000256" key="4">
    <source>
        <dbReference type="ARBA" id="ARBA00022692"/>
    </source>
</evidence>
<evidence type="ECO:0000259" key="8">
    <source>
        <dbReference type="Pfam" id="PF01478"/>
    </source>
</evidence>
<evidence type="ECO:0000256" key="3">
    <source>
        <dbReference type="ARBA" id="ARBA00022475"/>
    </source>
</evidence>
<gene>
    <name evidence="10" type="ORF">COT80_01570</name>
</gene>
<protein>
    <submittedName>
        <fullName evidence="10">Prepilin peptidase</fullName>
    </submittedName>
</protein>
<evidence type="ECO:0000256" key="7">
    <source>
        <dbReference type="SAM" id="Phobius"/>
    </source>
</evidence>
<dbReference type="PANTHER" id="PTHR30487">
    <property type="entry name" value="TYPE 4 PREPILIN-LIKE PROTEINS LEADER PEPTIDE-PROCESSING ENZYME"/>
    <property type="match status" value="1"/>
</dbReference>
<feature type="transmembrane region" description="Helical" evidence="7">
    <location>
        <begin position="156"/>
        <end position="176"/>
    </location>
</feature>
<dbReference type="InterPro" id="IPR050882">
    <property type="entry name" value="Prepilin_peptidase/N-MTase"/>
</dbReference>
<keyword evidence="3" id="KW-1003">Cell membrane</keyword>
<feature type="transmembrane region" description="Helical" evidence="7">
    <location>
        <begin position="73"/>
        <end position="95"/>
    </location>
</feature>
<feature type="transmembrane region" description="Helical" evidence="7">
    <location>
        <begin position="107"/>
        <end position="126"/>
    </location>
</feature>
<dbReference type="InterPro" id="IPR010627">
    <property type="entry name" value="Prepilin_pept_A24_N"/>
</dbReference>
<reference evidence="11" key="1">
    <citation type="submission" date="2017-09" db="EMBL/GenBank/DDBJ databases">
        <title>Depth-based differentiation of microbial function through sediment-hosted aquifers and enrichment of novel symbionts in the deep terrestrial subsurface.</title>
        <authorList>
            <person name="Probst A.J."/>
            <person name="Ladd B."/>
            <person name="Jarett J.K."/>
            <person name="Geller-Mcgrath D.E."/>
            <person name="Sieber C.M.K."/>
            <person name="Emerson J.B."/>
            <person name="Anantharaman K."/>
            <person name="Thomas B.C."/>
            <person name="Malmstrom R."/>
            <person name="Stieglmeier M."/>
            <person name="Klingl A."/>
            <person name="Woyke T."/>
            <person name="Ryan C.M."/>
            <person name="Banfield J.F."/>
        </authorList>
    </citation>
    <scope>NUCLEOTIDE SEQUENCE [LARGE SCALE GENOMIC DNA]</scope>
</reference>
<dbReference type="AlphaFoldDB" id="A0A2H0W6L4"/>
<feature type="transmembrane region" description="Helical" evidence="7">
    <location>
        <begin position="234"/>
        <end position="257"/>
    </location>
</feature>
<dbReference type="GO" id="GO:0006465">
    <property type="term" value="P:signal peptide processing"/>
    <property type="evidence" value="ECO:0007669"/>
    <property type="project" value="TreeGrafter"/>
</dbReference>
<dbReference type="PANTHER" id="PTHR30487:SF0">
    <property type="entry name" value="PREPILIN LEADER PEPTIDASE_N-METHYLTRANSFERASE-RELATED"/>
    <property type="match status" value="1"/>
</dbReference>
<name>A0A2H0W6L4_9BACT</name>
<evidence type="ECO:0000259" key="9">
    <source>
        <dbReference type="Pfam" id="PF06750"/>
    </source>
</evidence>
<dbReference type="Proteomes" id="UP000229056">
    <property type="component" value="Unassembled WGS sequence"/>
</dbReference>